<keyword evidence="2" id="KW-1133">Transmembrane helix</keyword>
<evidence type="ECO:0000313" key="5">
    <source>
        <dbReference type="Proteomes" id="UP000216345"/>
    </source>
</evidence>
<evidence type="ECO:0000313" key="4">
    <source>
        <dbReference type="EMBL" id="OYR16694.1"/>
    </source>
</evidence>
<feature type="transmembrane region" description="Helical" evidence="2">
    <location>
        <begin position="226"/>
        <end position="245"/>
    </location>
</feature>
<sequence length="259" mass="26553">MAGGAGYSHGLATWASLLILAVSAGAIAANGAVRTTGNVVGAVITSAGSAVGGVAQGAGSAIGGGMSALNTDVLGDIDWNAKSQEIQQTLRNTRIDGLQPEQIEETFKAAAQDIKDAARSIAINPAKIDEILGNLSNKLTERAASSTAEFDRNDAVTALVNNGWQQSEAEQAVDNAKRLIDQSRDAAQQGIERAKQTVAQIQQASEDLKNKSREVADAAAAAASAAAWWTFIAALVGALVSAFAGRAGVRSRTKLDIAL</sequence>
<evidence type="ECO:0000256" key="3">
    <source>
        <dbReference type="SAM" id="SignalP"/>
    </source>
</evidence>
<feature type="chain" id="PRO_5013146668" evidence="3">
    <location>
        <begin position="29"/>
        <end position="259"/>
    </location>
</feature>
<name>A0A256FPA9_9HYPH</name>
<organism evidence="4 5">
    <name type="scientific">Brucella rhizosphaerae</name>
    <dbReference type="NCBI Taxonomy" id="571254"/>
    <lineage>
        <taxon>Bacteria</taxon>
        <taxon>Pseudomonadati</taxon>
        <taxon>Pseudomonadota</taxon>
        <taxon>Alphaproteobacteria</taxon>
        <taxon>Hyphomicrobiales</taxon>
        <taxon>Brucellaceae</taxon>
        <taxon>Brucella/Ochrobactrum group</taxon>
        <taxon>Brucella</taxon>
    </lineage>
</organism>
<feature type="coiled-coil region" evidence="1">
    <location>
        <begin position="166"/>
        <end position="221"/>
    </location>
</feature>
<evidence type="ECO:0000256" key="1">
    <source>
        <dbReference type="SAM" id="Coils"/>
    </source>
</evidence>
<gene>
    <name evidence="4" type="ORF">CEV32_4328</name>
</gene>
<dbReference type="EMBL" id="NNRK01000022">
    <property type="protein sequence ID" value="OYR16694.1"/>
    <property type="molecule type" value="Genomic_DNA"/>
</dbReference>
<accession>A0A256FPA9</accession>
<evidence type="ECO:0000256" key="2">
    <source>
        <dbReference type="SAM" id="Phobius"/>
    </source>
</evidence>
<proteinExistence type="predicted"/>
<reference evidence="4 5" key="1">
    <citation type="submission" date="2017-07" db="EMBL/GenBank/DDBJ databases">
        <title>Phylogenetic study on the rhizospheric bacterium Ochrobactrum sp. A44.</title>
        <authorList>
            <person name="Krzyzanowska D.M."/>
            <person name="Ossowicki A."/>
            <person name="Rajewska M."/>
            <person name="Maciag T."/>
            <person name="Kaczynski Z."/>
            <person name="Czerwicka M."/>
            <person name="Jafra S."/>
        </authorList>
    </citation>
    <scope>NUCLEOTIDE SEQUENCE [LARGE SCALE GENOMIC DNA]</scope>
    <source>
        <strain evidence="4 5">PR17</strain>
    </source>
</reference>
<dbReference type="Proteomes" id="UP000216345">
    <property type="component" value="Unassembled WGS sequence"/>
</dbReference>
<keyword evidence="5" id="KW-1185">Reference proteome</keyword>
<dbReference type="AlphaFoldDB" id="A0A256FPA9"/>
<feature type="signal peptide" evidence="3">
    <location>
        <begin position="1"/>
        <end position="28"/>
    </location>
</feature>
<keyword evidence="3" id="KW-0732">Signal</keyword>
<keyword evidence="2" id="KW-0812">Transmembrane</keyword>
<keyword evidence="2" id="KW-0472">Membrane</keyword>
<comment type="caution">
    <text evidence="4">The sequence shown here is derived from an EMBL/GenBank/DDBJ whole genome shotgun (WGS) entry which is preliminary data.</text>
</comment>
<keyword evidence="1" id="KW-0175">Coiled coil</keyword>
<protein>
    <submittedName>
        <fullName evidence="4">Uncharacterized protein</fullName>
    </submittedName>
</protein>